<dbReference type="Pfam" id="PF18893">
    <property type="entry name" value="DUF5652"/>
    <property type="match status" value="1"/>
</dbReference>
<sequence>MAKKKWSDLSRGQKGVAVAVSAVDAGLRVWAGQDLASRSAADVNGPKWAWATGLSLVNSMGILPVIYLLRGRKNRSQP</sequence>
<evidence type="ECO:0000259" key="2">
    <source>
        <dbReference type="Pfam" id="PF18893"/>
    </source>
</evidence>
<accession>A0ABV6H510</accession>
<evidence type="ECO:0000313" key="3">
    <source>
        <dbReference type="EMBL" id="MFC0313959.1"/>
    </source>
</evidence>
<protein>
    <submittedName>
        <fullName evidence="3">DUF5652 family protein</fullName>
    </submittedName>
</protein>
<feature type="transmembrane region" description="Helical" evidence="1">
    <location>
        <begin position="48"/>
        <end position="69"/>
    </location>
</feature>
<keyword evidence="1" id="KW-0812">Transmembrane</keyword>
<reference evidence="3 4" key="1">
    <citation type="submission" date="2024-09" db="EMBL/GenBank/DDBJ databases">
        <authorList>
            <person name="Sun Q."/>
            <person name="Mori K."/>
        </authorList>
    </citation>
    <scope>NUCLEOTIDE SEQUENCE [LARGE SCALE GENOMIC DNA]</scope>
    <source>
        <strain evidence="3 4">CCM 7957</strain>
    </source>
</reference>
<proteinExistence type="predicted"/>
<dbReference type="EMBL" id="JBHLWV010000012">
    <property type="protein sequence ID" value="MFC0313959.1"/>
    <property type="molecule type" value="Genomic_DNA"/>
</dbReference>
<evidence type="ECO:0000313" key="4">
    <source>
        <dbReference type="Proteomes" id="UP001589783"/>
    </source>
</evidence>
<keyword evidence="1" id="KW-1133">Transmembrane helix</keyword>
<organism evidence="3 4">
    <name type="scientific">Gordonia phosphorivorans</name>
    <dbReference type="NCBI Taxonomy" id="1056982"/>
    <lineage>
        <taxon>Bacteria</taxon>
        <taxon>Bacillati</taxon>
        <taxon>Actinomycetota</taxon>
        <taxon>Actinomycetes</taxon>
        <taxon>Mycobacteriales</taxon>
        <taxon>Gordoniaceae</taxon>
        <taxon>Gordonia</taxon>
    </lineage>
</organism>
<dbReference type="Proteomes" id="UP001589783">
    <property type="component" value="Unassembled WGS sequence"/>
</dbReference>
<keyword evidence="4" id="KW-1185">Reference proteome</keyword>
<gene>
    <name evidence="3" type="ORF">ACFFJD_03705</name>
</gene>
<evidence type="ECO:0000256" key="1">
    <source>
        <dbReference type="SAM" id="Phobius"/>
    </source>
</evidence>
<dbReference type="InterPro" id="IPR043712">
    <property type="entry name" value="DUF5652"/>
</dbReference>
<feature type="domain" description="DUF5652" evidence="2">
    <location>
        <begin position="47"/>
        <end position="76"/>
    </location>
</feature>
<comment type="caution">
    <text evidence="3">The sequence shown here is derived from an EMBL/GenBank/DDBJ whole genome shotgun (WGS) entry which is preliminary data.</text>
</comment>
<dbReference type="RefSeq" id="WP_382361122.1">
    <property type="nucleotide sequence ID" value="NZ_JBHLWV010000012.1"/>
</dbReference>
<name>A0ABV6H510_9ACTN</name>
<keyword evidence="1" id="KW-0472">Membrane</keyword>